<evidence type="ECO:0000259" key="1">
    <source>
        <dbReference type="SMART" id="SM00923"/>
    </source>
</evidence>
<dbReference type="Proteomes" id="UP001500831">
    <property type="component" value="Unassembled WGS sequence"/>
</dbReference>
<dbReference type="InterPro" id="IPR005153">
    <property type="entry name" value="MbtH-like_dom"/>
</dbReference>
<dbReference type="EMBL" id="BAAAVI010000061">
    <property type="protein sequence ID" value="GAA2898224.1"/>
    <property type="molecule type" value="Genomic_DNA"/>
</dbReference>
<feature type="domain" description="MbtH-like" evidence="1">
    <location>
        <begin position="3"/>
        <end position="53"/>
    </location>
</feature>
<accession>A0ABP6IM22</accession>
<dbReference type="Gene3D" id="3.90.820.10">
    <property type="entry name" value="Structural Genomics, Unknown Function 30-nov-00 1gh9 Mol_id"/>
    <property type="match status" value="1"/>
</dbReference>
<protein>
    <submittedName>
        <fullName evidence="2">Mycobactin NRPS accessory protein MbtH</fullName>
    </submittedName>
</protein>
<evidence type="ECO:0000313" key="2">
    <source>
        <dbReference type="EMBL" id="GAA2898224.1"/>
    </source>
</evidence>
<dbReference type="Pfam" id="PF03621">
    <property type="entry name" value="MbtH"/>
    <property type="match status" value="1"/>
</dbReference>
<evidence type="ECO:0000313" key="3">
    <source>
        <dbReference type="Proteomes" id="UP001500831"/>
    </source>
</evidence>
<name>A0ABP6IM22_9ACTN</name>
<organism evidence="2 3">
    <name type="scientific">Streptosporangium fragile</name>
    <dbReference type="NCBI Taxonomy" id="46186"/>
    <lineage>
        <taxon>Bacteria</taxon>
        <taxon>Bacillati</taxon>
        <taxon>Actinomycetota</taxon>
        <taxon>Actinomycetes</taxon>
        <taxon>Streptosporangiales</taxon>
        <taxon>Streptosporangiaceae</taxon>
        <taxon>Streptosporangium</taxon>
    </lineage>
</organism>
<dbReference type="InterPro" id="IPR037407">
    <property type="entry name" value="MLP_fam"/>
</dbReference>
<comment type="caution">
    <text evidence="2">The sequence shown here is derived from an EMBL/GenBank/DDBJ whole genome shotgun (WGS) entry which is preliminary data.</text>
</comment>
<gene>
    <name evidence="2" type="primary">mbtH</name>
    <name evidence="2" type="ORF">GCM10010517_63300</name>
</gene>
<reference evidence="3" key="1">
    <citation type="journal article" date="2019" name="Int. J. Syst. Evol. Microbiol.">
        <title>The Global Catalogue of Microorganisms (GCM) 10K type strain sequencing project: providing services to taxonomists for standard genome sequencing and annotation.</title>
        <authorList>
            <consortium name="The Broad Institute Genomics Platform"/>
            <consortium name="The Broad Institute Genome Sequencing Center for Infectious Disease"/>
            <person name="Wu L."/>
            <person name="Ma J."/>
        </authorList>
    </citation>
    <scope>NUCLEOTIDE SEQUENCE [LARGE SCALE GENOMIC DNA]</scope>
    <source>
        <strain evidence="3">JCM 6242</strain>
    </source>
</reference>
<dbReference type="SUPFAM" id="SSF160582">
    <property type="entry name" value="MbtH-like"/>
    <property type="match status" value="1"/>
</dbReference>
<dbReference type="PANTHER" id="PTHR38444:SF1">
    <property type="entry name" value="ENTEROBACTIN BIOSYNTHESIS PROTEIN YBDZ"/>
    <property type="match status" value="1"/>
</dbReference>
<dbReference type="PANTHER" id="PTHR38444">
    <property type="entry name" value="ENTEROBACTIN BIOSYNTHESIS PROTEIN YBDZ"/>
    <property type="match status" value="1"/>
</dbReference>
<keyword evidence="3" id="KW-1185">Reference proteome</keyword>
<sequence>MSNPFDDSESLFFVVVNDEGQHALWPEHAALPAGWRPVHGAAGRSSCLDYVNVNWTDMRPLGLVAHLEGAPSSERGAGR</sequence>
<dbReference type="SMART" id="SM00923">
    <property type="entry name" value="MbtH"/>
    <property type="match status" value="1"/>
</dbReference>
<dbReference type="RefSeq" id="WP_344979202.1">
    <property type="nucleotide sequence ID" value="NZ_BAAAVI010000061.1"/>
</dbReference>
<proteinExistence type="predicted"/>
<dbReference type="InterPro" id="IPR038020">
    <property type="entry name" value="MbtH-like_sf"/>
</dbReference>